<feature type="region of interest" description="Disordered" evidence="6">
    <location>
        <begin position="149"/>
        <end position="185"/>
    </location>
</feature>
<feature type="region of interest" description="Disordered" evidence="6">
    <location>
        <begin position="453"/>
        <end position="505"/>
    </location>
</feature>
<keyword evidence="2" id="KW-0863">Zinc-finger</keyword>
<evidence type="ECO:0000259" key="7">
    <source>
        <dbReference type="Pfam" id="PF25512"/>
    </source>
</evidence>
<dbReference type="OrthoDB" id="531956at2759"/>
<evidence type="ECO:0000256" key="5">
    <source>
        <dbReference type="SAM" id="Coils"/>
    </source>
</evidence>
<protein>
    <recommendedName>
        <fullName evidence="7">AtC3H23-like CCCH zinc finger domain-containing protein</fullName>
    </recommendedName>
</protein>
<dbReference type="InterPro" id="IPR057444">
    <property type="entry name" value="Znf-CCCH_AtC3H23-like"/>
</dbReference>
<accession>A0A0D2JZS1</accession>
<feature type="region of interest" description="Disordered" evidence="6">
    <location>
        <begin position="575"/>
        <end position="596"/>
    </location>
</feature>
<feature type="region of interest" description="Disordered" evidence="6">
    <location>
        <begin position="260"/>
        <end position="279"/>
    </location>
</feature>
<dbReference type="Pfam" id="PF25512">
    <property type="entry name" value="zf-CCCH_AtC3H23"/>
    <property type="match status" value="1"/>
</dbReference>
<feature type="region of interest" description="Disordered" evidence="6">
    <location>
        <begin position="664"/>
        <end position="692"/>
    </location>
</feature>
<keyword evidence="1" id="KW-0479">Metal-binding</keyword>
<sequence length="702" mass="70427">MMDRQAAAGAMAACPTKASAPMSLADLAGPACGGRTTRLDKSKAVDDEFWLYHFKIDLCPRRDPHDWEQCLYAHRGEKARRRHPSKYDPVQCPEARAKLLCPRGDECPCTHSLFEFWLHPDRFRTCICEQGPNCNRAICFFAHADEERRPLPEGSSDPSTLPGGGRPSRGAAHHNGGGRRGRPGATAMVIPAIDPASGVMFSPNQGMQFAPMGLGGHHGMVQHAGMGMHAQVAALQWSAPLGVSAPMQPLMQAGHMPQQQHHHHQQHHHAVGNGMAPVGTSNGMGLGPINGIAGVGAGIGAAGGGSVAVLSSSPAQSGASNLSYASVNALRSATPSPPLQLAHQGNGAVVWHDSQLVGQAGHAAAAALSVQGSGALPQPGEEADAILSFSLWDGDGVALPGAAAAAAAVQAQHLEQLQQQQQQQQQLIEQQQQHQQAAAAAVAAAVAQQQQPLEQQQQQQQPPPQQQQQACSRSGSMFAGFESWSPAPSPPPTSPHSRSGAAAAALAAATGSPMAKAGSRRAGVTSAVAATGGLLPAPGSTAGATSASASSSAASSASAGGPLHGIMLGLQSGPALGAGTTAPRSGPGSPHGKAGGDAVAAAAACPQGMPAAAAALLQQADARGAGGGGGGGSVDALAQDLSTLLSVGGLRALSARLSAMADSAEQGGPASGAQGRAASDGSAAPPSPHAAGVARCEHLVHV</sequence>
<dbReference type="PANTHER" id="PTHR14493">
    <property type="entry name" value="UNKEMPT FAMILY MEMBER"/>
    <property type="match status" value="1"/>
</dbReference>
<feature type="compositionally biased region" description="Basic residues" evidence="6">
    <location>
        <begin position="260"/>
        <end position="270"/>
    </location>
</feature>
<evidence type="ECO:0000313" key="8">
    <source>
        <dbReference type="EMBL" id="KIZ03993.1"/>
    </source>
</evidence>
<name>A0A0D2JZS1_9CHLO</name>
<keyword evidence="5" id="KW-0175">Coiled coil</keyword>
<reference evidence="8 9" key="1">
    <citation type="journal article" date="2013" name="BMC Genomics">
        <title>Reconstruction of the lipid metabolism for the microalga Monoraphidium neglectum from its genome sequence reveals characteristics suitable for biofuel production.</title>
        <authorList>
            <person name="Bogen C."/>
            <person name="Al-Dilaimi A."/>
            <person name="Albersmeier A."/>
            <person name="Wichmann J."/>
            <person name="Grundmann M."/>
            <person name="Rupp O."/>
            <person name="Lauersen K.J."/>
            <person name="Blifernez-Klassen O."/>
            <person name="Kalinowski J."/>
            <person name="Goesmann A."/>
            <person name="Mussgnug J.H."/>
            <person name="Kruse O."/>
        </authorList>
    </citation>
    <scope>NUCLEOTIDE SEQUENCE [LARGE SCALE GENOMIC DNA]</scope>
    <source>
        <strain evidence="8 9">SAG 48.87</strain>
    </source>
</reference>
<dbReference type="GO" id="GO:0003677">
    <property type="term" value="F:DNA binding"/>
    <property type="evidence" value="ECO:0007669"/>
    <property type="project" value="UniProtKB-KW"/>
</dbReference>
<dbReference type="AlphaFoldDB" id="A0A0D2JZS1"/>
<evidence type="ECO:0000256" key="3">
    <source>
        <dbReference type="ARBA" id="ARBA00022833"/>
    </source>
</evidence>
<dbReference type="PANTHER" id="PTHR14493:SF50">
    <property type="entry name" value="RING FINGER PROTEIN UNKEMPT"/>
    <property type="match status" value="1"/>
</dbReference>
<dbReference type="InterPro" id="IPR045234">
    <property type="entry name" value="Unkempt-like"/>
</dbReference>
<keyword evidence="3" id="KW-0862">Zinc</keyword>
<dbReference type="EMBL" id="KK100746">
    <property type="protein sequence ID" value="KIZ03993.1"/>
    <property type="molecule type" value="Genomic_DNA"/>
</dbReference>
<evidence type="ECO:0000256" key="6">
    <source>
        <dbReference type="SAM" id="MobiDB-lite"/>
    </source>
</evidence>
<feature type="compositionally biased region" description="Low complexity" evidence="6">
    <location>
        <begin position="675"/>
        <end position="692"/>
    </location>
</feature>
<proteinExistence type="predicted"/>
<dbReference type="GO" id="GO:0008270">
    <property type="term" value="F:zinc ion binding"/>
    <property type="evidence" value="ECO:0007669"/>
    <property type="project" value="UniProtKB-KW"/>
</dbReference>
<feature type="coiled-coil region" evidence="5">
    <location>
        <begin position="410"/>
        <end position="437"/>
    </location>
</feature>
<keyword evidence="9" id="KW-1185">Reference proteome</keyword>
<dbReference type="KEGG" id="mng:MNEG_3966"/>
<dbReference type="RefSeq" id="XP_013903012.1">
    <property type="nucleotide sequence ID" value="XM_014047558.1"/>
</dbReference>
<keyword evidence="4" id="KW-0238">DNA-binding</keyword>
<evidence type="ECO:0000256" key="2">
    <source>
        <dbReference type="ARBA" id="ARBA00022771"/>
    </source>
</evidence>
<gene>
    <name evidence="8" type="ORF">MNEG_3966</name>
</gene>
<organism evidence="8 9">
    <name type="scientific">Monoraphidium neglectum</name>
    <dbReference type="NCBI Taxonomy" id="145388"/>
    <lineage>
        <taxon>Eukaryota</taxon>
        <taxon>Viridiplantae</taxon>
        <taxon>Chlorophyta</taxon>
        <taxon>core chlorophytes</taxon>
        <taxon>Chlorophyceae</taxon>
        <taxon>CS clade</taxon>
        <taxon>Sphaeropleales</taxon>
        <taxon>Selenastraceae</taxon>
        <taxon>Monoraphidium</taxon>
    </lineage>
</organism>
<evidence type="ECO:0000256" key="1">
    <source>
        <dbReference type="ARBA" id="ARBA00022723"/>
    </source>
</evidence>
<feature type="domain" description="AtC3H23-like CCCH zinc finger" evidence="7">
    <location>
        <begin position="48"/>
        <end position="81"/>
    </location>
</feature>
<dbReference type="GeneID" id="25736844"/>
<dbReference type="Proteomes" id="UP000054498">
    <property type="component" value="Unassembled WGS sequence"/>
</dbReference>
<feature type="compositionally biased region" description="Low complexity" evidence="6">
    <location>
        <begin position="495"/>
        <end position="505"/>
    </location>
</feature>
<evidence type="ECO:0000313" key="9">
    <source>
        <dbReference type="Proteomes" id="UP000054498"/>
    </source>
</evidence>
<evidence type="ECO:0000256" key="4">
    <source>
        <dbReference type="ARBA" id="ARBA00023125"/>
    </source>
</evidence>
<feature type="compositionally biased region" description="Low complexity" evidence="6">
    <location>
        <begin position="453"/>
        <end position="470"/>
    </location>
</feature>